<reference evidence="2" key="1">
    <citation type="journal article" date="2022" name="Mol. Ecol. Resour.">
        <title>The genomes of chicory, endive, great burdock and yacon provide insights into Asteraceae palaeo-polyploidization history and plant inulin production.</title>
        <authorList>
            <person name="Fan W."/>
            <person name="Wang S."/>
            <person name="Wang H."/>
            <person name="Wang A."/>
            <person name="Jiang F."/>
            <person name="Liu H."/>
            <person name="Zhao H."/>
            <person name="Xu D."/>
            <person name="Zhang Y."/>
        </authorList>
    </citation>
    <scope>NUCLEOTIDE SEQUENCE [LARGE SCALE GENOMIC DNA]</scope>
    <source>
        <strain evidence="2">cv. Niubang</strain>
    </source>
</reference>
<name>A0ACB9AZ90_ARCLA</name>
<evidence type="ECO:0000313" key="2">
    <source>
        <dbReference type="Proteomes" id="UP001055879"/>
    </source>
</evidence>
<sequence>MEGVGYPFLRDSSPTRITPRHIQFAVRNDEELSKLLGIVKIANGGVLPKIHQTLLPSKKGKGKDEIGSASQEF</sequence>
<organism evidence="1 2">
    <name type="scientific">Arctium lappa</name>
    <name type="common">Greater burdock</name>
    <name type="synonym">Lappa major</name>
    <dbReference type="NCBI Taxonomy" id="4217"/>
    <lineage>
        <taxon>Eukaryota</taxon>
        <taxon>Viridiplantae</taxon>
        <taxon>Streptophyta</taxon>
        <taxon>Embryophyta</taxon>
        <taxon>Tracheophyta</taxon>
        <taxon>Spermatophyta</taxon>
        <taxon>Magnoliopsida</taxon>
        <taxon>eudicotyledons</taxon>
        <taxon>Gunneridae</taxon>
        <taxon>Pentapetalae</taxon>
        <taxon>asterids</taxon>
        <taxon>campanulids</taxon>
        <taxon>Asterales</taxon>
        <taxon>Asteraceae</taxon>
        <taxon>Carduoideae</taxon>
        <taxon>Cardueae</taxon>
        <taxon>Arctiinae</taxon>
        <taxon>Arctium</taxon>
    </lineage>
</organism>
<protein>
    <submittedName>
        <fullName evidence="1">Uncharacterized protein</fullName>
    </submittedName>
</protein>
<evidence type="ECO:0000313" key="1">
    <source>
        <dbReference type="EMBL" id="KAI3715472.1"/>
    </source>
</evidence>
<dbReference type="Proteomes" id="UP001055879">
    <property type="component" value="Linkage Group LG07"/>
</dbReference>
<proteinExistence type="predicted"/>
<comment type="caution">
    <text evidence="1">The sequence shown here is derived from an EMBL/GenBank/DDBJ whole genome shotgun (WGS) entry which is preliminary data.</text>
</comment>
<reference evidence="1 2" key="2">
    <citation type="journal article" date="2022" name="Mol. Ecol. Resour.">
        <title>The genomes of chicory, endive, great burdock and yacon provide insights into Asteraceae paleo-polyploidization history and plant inulin production.</title>
        <authorList>
            <person name="Fan W."/>
            <person name="Wang S."/>
            <person name="Wang H."/>
            <person name="Wang A."/>
            <person name="Jiang F."/>
            <person name="Liu H."/>
            <person name="Zhao H."/>
            <person name="Xu D."/>
            <person name="Zhang Y."/>
        </authorList>
    </citation>
    <scope>NUCLEOTIDE SEQUENCE [LARGE SCALE GENOMIC DNA]</scope>
    <source>
        <strain evidence="2">cv. Niubang</strain>
    </source>
</reference>
<accession>A0ACB9AZ90</accession>
<keyword evidence="2" id="KW-1185">Reference proteome</keyword>
<gene>
    <name evidence="1" type="ORF">L6452_22455</name>
</gene>
<dbReference type="EMBL" id="CM042053">
    <property type="protein sequence ID" value="KAI3715472.1"/>
    <property type="molecule type" value="Genomic_DNA"/>
</dbReference>